<keyword evidence="2" id="KW-1185">Reference proteome</keyword>
<protein>
    <submittedName>
        <fullName evidence="1">Adenosylcobinamide kinase /adenosylcobinamide-phosphate guanylyltransferase</fullName>
    </submittedName>
</protein>
<dbReference type="GO" id="GO:0009236">
    <property type="term" value="P:cobalamin biosynthetic process"/>
    <property type="evidence" value="ECO:0007669"/>
    <property type="project" value="UniProtKB-UniPathway"/>
</dbReference>
<dbReference type="Proteomes" id="UP000199017">
    <property type="component" value="Unassembled WGS sequence"/>
</dbReference>
<dbReference type="Pfam" id="PF02283">
    <property type="entry name" value="CobU"/>
    <property type="match status" value="1"/>
</dbReference>
<dbReference type="STRING" id="930129.SAMN05216352_101149"/>
<dbReference type="InterPro" id="IPR027417">
    <property type="entry name" value="P-loop_NTPase"/>
</dbReference>
<keyword evidence="1" id="KW-0418">Kinase</keyword>
<dbReference type="RefSeq" id="WP_091579532.1">
    <property type="nucleotide sequence ID" value="NZ_FNDU01000001.1"/>
</dbReference>
<gene>
    <name evidence="1" type="ORF">SAMN05216352_101149</name>
</gene>
<proteinExistence type="predicted"/>
<accession>A0A1G8C0U1</accession>
<dbReference type="GO" id="GO:0043752">
    <property type="term" value="F:adenosylcobinamide kinase activity"/>
    <property type="evidence" value="ECO:0007669"/>
    <property type="project" value="InterPro"/>
</dbReference>
<evidence type="ECO:0000313" key="1">
    <source>
        <dbReference type="EMBL" id="SDH38949.1"/>
    </source>
</evidence>
<reference evidence="1 2" key="1">
    <citation type="submission" date="2016-10" db="EMBL/GenBank/DDBJ databases">
        <authorList>
            <person name="de Groot N.N."/>
        </authorList>
    </citation>
    <scope>NUCLEOTIDE SEQUENCE [LARGE SCALE GENOMIC DNA]</scope>
    <source>
        <strain evidence="2">P4B,CCM 7963,CECT 7998,DSM 25260,IBRC-M 10614,KCTC 13821</strain>
    </source>
</reference>
<dbReference type="SUPFAM" id="SSF52540">
    <property type="entry name" value="P-loop containing nucleoside triphosphate hydrolases"/>
    <property type="match status" value="1"/>
</dbReference>
<keyword evidence="1" id="KW-0808">Transferase</keyword>
<evidence type="ECO:0000313" key="2">
    <source>
        <dbReference type="Proteomes" id="UP000199017"/>
    </source>
</evidence>
<dbReference type="InterPro" id="IPR003203">
    <property type="entry name" value="CobU/CobP"/>
</dbReference>
<dbReference type="Gene3D" id="3.40.50.300">
    <property type="entry name" value="P-loop containing nucleotide triphosphate hydrolases"/>
    <property type="match status" value="1"/>
</dbReference>
<organism evidence="1 2">
    <name type="scientific">Alteribacillus bidgolensis</name>
    <dbReference type="NCBI Taxonomy" id="930129"/>
    <lineage>
        <taxon>Bacteria</taxon>
        <taxon>Bacillati</taxon>
        <taxon>Bacillota</taxon>
        <taxon>Bacilli</taxon>
        <taxon>Bacillales</taxon>
        <taxon>Bacillaceae</taxon>
        <taxon>Alteribacillus</taxon>
    </lineage>
</organism>
<dbReference type="AlphaFoldDB" id="A0A1G8C0U1"/>
<dbReference type="GO" id="GO:0016779">
    <property type="term" value="F:nucleotidyltransferase activity"/>
    <property type="evidence" value="ECO:0007669"/>
    <property type="project" value="UniProtKB-KW"/>
</dbReference>
<dbReference type="UniPathway" id="UPA00148">
    <property type="reaction ID" value="UER00236"/>
</dbReference>
<name>A0A1G8C0U1_9BACI</name>
<dbReference type="GO" id="GO:0000166">
    <property type="term" value="F:nucleotide binding"/>
    <property type="evidence" value="ECO:0007669"/>
    <property type="project" value="InterPro"/>
</dbReference>
<sequence>MYFITGGAFNGKKRWVLTNYSYVVKDDCKWYHCYTEKNKHIMNLPYSKESTLVIEGIENSLEEYLKHGHCTAKDFYDRYLLRLITWEQQDEKRKLIIIGTDMTKGVVPMDKGARHFRDELGRLYQKLVQLSDDTIIVWFGLGQSLS</sequence>
<keyword evidence="1" id="KW-0548">Nucleotidyltransferase</keyword>
<dbReference type="EMBL" id="FNDU01000001">
    <property type="protein sequence ID" value="SDH38949.1"/>
    <property type="molecule type" value="Genomic_DNA"/>
</dbReference>
<dbReference type="OrthoDB" id="1766664at2"/>